<reference evidence="2" key="1">
    <citation type="submission" date="2019-10" db="EMBL/GenBank/DDBJ databases">
        <title>Streptomyces sp. nov., a novel actinobacterium isolated from alkaline environment.</title>
        <authorList>
            <person name="Golinska P."/>
        </authorList>
    </citation>
    <scope>NUCLEOTIDE SEQUENCE [LARGE SCALE GENOMIC DNA]</scope>
    <source>
        <strain evidence="2">DSM 42108</strain>
    </source>
</reference>
<organism evidence="1 2">
    <name type="scientific">Streptomyces calidiresistens</name>
    <dbReference type="NCBI Taxonomy" id="1485586"/>
    <lineage>
        <taxon>Bacteria</taxon>
        <taxon>Bacillati</taxon>
        <taxon>Actinomycetota</taxon>
        <taxon>Actinomycetes</taxon>
        <taxon>Kitasatosporales</taxon>
        <taxon>Streptomycetaceae</taxon>
        <taxon>Streptomyces</taxon>
    </lineage>
</organism>
<dbReference type="PANTHER" id="PTHR36221">
    <property type="entry name" value="DUF742 DOMAIN-CONTAINING PROTEIN"/>
    <property type="match status" value="1"/>
</dbReference>
<evidence type="ECO:0000313" key="1">
    <source>
        <dbReference type="EMBL" id="MBB0230782.1"/>
    </source>
</evidence>
<dbReference type="InterPro" id="IPR007995">
    <property type="entry name" value="DUF742"/>
</dbReference>
<dbReference type="PANTHER" id="PTHR36221:SF1">
    <property type="entry name" value="DUF742 DOMAIN-CONTAINING PROTEIN"/>
    <property type="match status" value="1"/>
</dbReference>
<keyword evidence="2" id="KW-1185">Reference proteome</keyword>
<dbReference type="AlphaFoldDB" id="A0A7W3XXF7"/>
<dbReference type="RefSeq" id="WP_182664542.1">
    <property type="nucleotide sequence ID" value="NZ_VKHS01000351.1"/>
</dbReference>
<evidence type="ECO:0000313" key="2">
    <source>
        <dbReference type="Proteomes" id="UP000530234"/>
    </source>
</evidence>
<name>A0A7W3XXF7_9ACTN</name>
<sequence length="125" mass="13650">MPESRGEQPWVDERAGRLVRPYTVSDGRTRPTSEFNLLTMVMATGAEPAEYPGPDHCRILELARTPVSVAELAAQLRLPATVVKVLLSDLVDLDVVTTRDPAPGTPDPTDPDLLEAVLHGLRTRL</sequence>
<protein>
    <submittedName>
        <fullName evidence="1">DUF742 domain-containing protein</fullName>
    </submittedName>
</protein>
<gene>
    <name evidence="1" type="ORF">FOE67_14970</name>
</gene>
<dbReference type="EMBL" id="VKHS01000351">
    <property type="protein sequence ID" value="MBB0230782.1"/>
    <property type="molecule type" value="Genomic_DNA"/>
</dbReference>
<dbReference type="Pfam" id="PF05331">
    <property type="entry name" value="DUF742"/>
    <property type="match status" value="1"/>
</dbReference>
<proteinExistence type="predicted"/>
<dbReference type="Proteomes" id="UP000530234">
    <property type="component" value="Unassembled WGS sequence"/>
</dbReference>
<accession>A0A7W3XXF7</accession>
<comment type="caution">
    <text evidence="1">The sequence shown here is derived from an EMBL/GenBank/DDBJ whole genome shotgun (WGS) entry which is preliminary data.</text>
</comment>